<dbReference type="FunFam" id="3.40.50.300:FF:000296">
    <property type="entry name" value="ATP-dependent DNA helicase RecQ"/>
    <property type="match status" value="1"/>
</dbReference>
<dbReference type="SMART" id="SM00487">
    <property type="entry name" value="DEXDc"/>
    <property type="match status" value="1"/>
</dbReference>
<dbReference type="InterPro" id="IPR029491">
    <property type="entry name" value="Helicase_HTH"/>
</dbReference>
<keyword evidence="4" id="KW-0479">Metal-binding</keyword>
<dbReference type="Proteomes" id="UP001225378">
    <property type="component" value="Chromosome"/>
</dbReference>
<evidence type="ECO:0000256" key="4">
    <source>
        <dbReference type="ARBA" id="ARBA00022723"/>
    </source>
</evidence>
<dbReference type="PROSITE" id="PS51194">
    <property type="entry name" value="HELICASE_CTER"/>
    <property type="match status" value="1"/>
</dbReference>
<dbReference type="GO" id="GO:0043590">
    <property type="term" value="C:bacterial nucleoid"/>
    <property type="evidence" value="ECO:0007669"/>
    <property type="project" value="TreeGrafter"/>
</dbReference>
<evidence type="ECO:0000256" key="6">
    <source>
        <dbReference type="ARBA" id="ARBA00022763"/>
    </source>
</evidence>
<evidence type="ECO:0000256" key="13">
    <source>
        <dbReference type="ARBA" id="ARBA00023204"/>
    </source>
</evidence>
<dbReference type="SMART" id="SM00956">
    <property type="entry name" value="RQC"/>
    <property type="match status" value="1"/>
</dbReference>
<dbReference type="NCBIfam" id="TIGR00614">
    <property type="entry name" value="recQ_fam"/>
    <property type="match status" value="1"/>
</dbReference>
<dbReference type="InterPro" id="IPR027417">
    <property type="entry name" value="P-loop_NTPase"/>
</dbReference>
<dbReference type="SUPFAM" id="SSF52540">
    <property type="entry name" value="P-loop containing nucleoside triphosphate hydrolases"/>
    <property type="match status" value="2"/>
</dbReference>
<dbReference type="EC" id="5.6.2.4" evidence="16"/>
<keyword evidence="12" id="KW-0233">DNA recombination</keyword>
<dbReference type="Pfam" id="PF09382">
    <property type="entry name" value="RQC"/>
    <property type="match status" value="1"/>
</dbReference>
<evidence type="ECO:0000256" key="9">
    <source>
        <dbReference type="ARBA" id="ARBA00022833"/>
    </source>
</evidence>
<comment type="cofactor">
    <cofactor evidence="1">
        <name>Mg(2+)</name>
        <dbReference type="ChEBI" id="CHEBI:18420"/>
    </cofactor>
</comment>
<dbReference type="InterPro" id="IPR006293">
    <property type="entry name" value="DNA_helicase_ATP-dep_RecQ_bac"/>
</dbReference>
<dbReference type="EMBL" id="CP157743">
    <property type="protein sequence ID" value="XBS22040.1"/>
    <property type="molecule type" value="Genomic_DNA"/>
</dbReference>
<evidence type="ECO:0000256" key="2">
    <source>
        <dbReference type="ARBA" id="ARBA00001947"/>
    </source>
</evidence>
<dbReference type="InterPro" id="IPR004589">
    <property type="entry name" value="DNA_helicase_ATP-dep_RecQ"/>
</dbReference>
<evidence type="ECO:0000313" key="20">
    <source>
        <dbReference type="EMBL" id="XBS22040.1"/>
    </source>
</evidence>
<dbReference type="Gene3D" id="1.10.150.80">
    <property type="entry name" value="HRDC domain"/>
    <property type="match status" value="1"/>
</dbReference>
<dbReference type="Gene3D" id="3.40.50.300">
    <property type="entry name" value="P-loop containing nucleotide triphosphate hydrolases"/>
    <property type="match status" value="2"/>
</dbReference>
<dbReference type="InterPro" id="IPR001650">
    <property type="entry name" value="Helicase_C-like"/>
</dbReference>
<dbReference type="FunFam" id="3.40.50.300:FF:000156">
    <property type="entry name" value="ATP-dependent DNA helicase recQ"/>
    <property type="match status" value="1"/>
</dbReference>
<dbReference type="GO" id="GO:0006310">
    <property type="term" value="P:DNA recombination"/>
    <property type="evidence" value="ECO:0007669"/>
    <property type="project" value="UniProtKB-UniRule"/>
</dbReference>
<dbReference type="PANTHER" id="PTHR13710">
    <property type="entry name" value="DNA HELICASE RECQ FAMILY MEMBER"/>
    <property type="match status" value="1"/>
</dbReference>
<dbReference type="Pfam" id="PF00570">
    <property type="entry name" value="HRDC"/>
    <property type="match status" value="1"/>
</dbReference>
<dbReference type="GO" id="GO:0043138">
    <property type="term" value="F:3'-5' DNA helicase activity"/>
    <property type="evidence" value="ECO:0007669"/>
    <property type="project" value="UniProtKB-EC"/>
</dbReference>
<evidence type="ECO:0000256" key="7">
    <source>
        <dbReference type="ARBA" id="ARBA00022801"/>
    </source>
</evidence>
<dbReference type="InterPro" id="IPR018982">
    <property type="entry name" value="RQC_domain"/>
</dbReference>
<dbReference type="GO" id="GO:0016787">
    <property type="term" value="F:hydrolase activity"/>
    <property type="evidence" value="ECO:0007669"/>
    <property type="project" value="UniProtKB-KW"/>
</dbReference>
<reference evidence="20 21" key="1">
    <citation type="journal article" date="2024" name="Microbiology">
        <title>Methylomarinum rosea sp. nov., a novel halophilic methanotrophic bacterium from the hypersaline Lake Elton.</title>
        <authorList>
            <person name="Suleimanov R.Z."/>
            <person name="Oshkin I.Y."/>
            <person name="Danilova O.V."/>
            <person name="Suzina N.E."/>
            <person name="Dedysh S.N."/>
        </authorList>
    </citation>
    <scope>NUCLEOTIDE SEQUENCE [LARGE SCALE GENOMIC DNA]</scope>
    <source>
        <strain evidence="20 21">Ch1-1</strain>
    </source>
</reference>
<dbReference type="KEGG" id="mech:Q9L42_007925"/>
<keyword evidence="13" id="KW-0234">DNA repair</keyword>
<keyword evidence="21" id="KW-1185">Reference proteome</keyword>
<gene>
    <name evidence="20" type="primary">recQ</name>
    <name evidence="20" type="ORF">Q9L42_007925</name>
</gene>
<dbReference type="InterPro" id="IPR014001">
    <property type="entry name" value="Helicase_ATP-bd"/>
</dbReference>
<dbReference type="Pfam" id="PF14493">
    <property type="entry name" value="HTH_40"/>
    <property type="match status" value="1"/>
</dbReference>
<dbReference type="InterPro" id="IPR036388">
    <property type="entry name" value="WH-like_DNA-bd_sf"/>
</dbReference>
<dbReference type="FunFam" id="1.10.10.10:FF:000175">
    <property type="entry name" value="ATP-dependent DNA helicase RecQ"/>
    <property type="match status" value="1"/>
</dbReference>
<dbReference type="InterPro" id="IPR032284">
    <property type="entry name" value="RecQ_Zn-bd"/>
</dbReference>
<name>A0AAU7NYL4_9GAMM</name>
<dbReference type="PROSITE" id="PS50967">
    <property type="entry name" value="HRDC"/>
    <property type="match status" value="1"/>
</dbReference>
<keyword evidence="9" id="KW-0862">Zinc</keyword>
<dbReference type="GO" id="GO:0009378">
    <property type="term" value="F:four-way junction helicase activity"/>
    <property type="evidence" value="ECO:0007669"/>
    <property type="project" value="TreeGrafter"/>
</dbReference>
<dbReference type="GO" id="GO:0005524">
    <property type="term" value="F:ATP binding"/>
    <property type="evidence" value="ECO:0007669"/>
    <property type="project" value="UniProtKB-KW"/>
</dbReference>
<evidence type="ECO:0000256" key="8">
    <source>
        <dbReference type="ARBA" id="ARBA00022806"/>
    </source>
</evidence>
<comment type="cofactor">
    <cofactor evidence="2">
        <name>Zn(2+)</name>
        <dbReference type="ChEBI" id="CHEBI:29105"/>
    </cofactor>
</comment>
<keyword evidence="7" id="KW-0378">Hydrolase</keyword>
<dbReference type="SMART" id="SM00490">
    <property type="entry name" value="HELICc"/>
    <property type="match status" value="1"/>
</dbReference>
<feature type="domain" description="Helicase C-terminal" evidence="19">
    <location>
        <begin position="215"/>
        <end position="365"/>
    </location>
</feature>
<feature type="domain" description="Helicase ATP-binding" evidence="18">
    <location>
        <begin position="26"/>
        <end position="194"/>
    </location>
</feature>
<dbReference type="GO" id="GO:0009432">
    <property type="term" value="P:SOS response"/>
    <property type="evidence" value="ECO:0007669"/>
    <property type="project" value="UniProtKB-UniRule"/>
</dbReference>
<keyword evidence="11" id="KW-0238">DNA-binding</keyword>
<dbReference type="NCBIfam" id="TIGR01389">
    <property type="entry name" value="recQ"/>
    <property type="match status" value="1"/>
</dbReference>
<dbReference type="GO" id="GO:0003677">
    <property type="term" value="F:DNA binding"/>
    <property type="evidence" value="ECO:0007669"/>
    <property type="project" value="UniProtKB-KW"/>
</dbReference>
<dbReference type="PROSITE" id="PS51192">
    <property type="entry name" value="HELICASE_ATP_BIND_1"/>
    <property type="match status" value="1"/>
</dbReference>
<organism evidence="20 21">
    <name type="scientific">Methylomarinum roseum</name>
    <dbReference type="NCBI Taxonomy" id="3067653"/>
    <lineage>
        <taxon>Bacteria</taxon>
        <taxon>Pseudomonadati</taxon>
        <taxon>Pseudomonadota</taxon>
        <taxon>Gammaproteobacteria</taxon>
        <taxon>Methylococcales</taxon>
        <taxon>Methylococcaceae</taxon>
        <taxon>Methylomarinum</taxon>
    </lineage>
</organism>
<dbReference type="PANTHER" id="PTHR13710:SF105">
    <property type="entry name" value="ATP-DEPENDENT DNA HELICASE Q1"/>
    <property type="match status" value="1"/>
</dbReference>
<evidence type="ECO:0000256" key="16">
    <source>
        <dbReference type="NCBIfam" id="TIGR01389"/>
    </source>
</evidence>
<dbReference type="CDD" id="cd18794">
    <property type="entry name" value="SF2_C_RecQ"/>
    <property type="match status" value="1"/>
</dbReference>
<keyword evidence="5" id="KW-0547">Nucleotide-binding</keyword>
<accession>A0AAU7NYL4</accession>
<keyword evidence="14" id="KW-0413">Isomerase</keyword>
<dbReference type="Gene3D" id="1.10.10.10">
    <property type="entry name" value="Winged helix-like DNA-binding domain superfamily/Winged helix DNA-binding domain"/>
    <property type="match status" value="1"/>
</dbReference>
<dbReference type="Pfam" id="PF00271">
    <property type="entry name" value="Helicase_C"/>
    <property type="match status" value="1"/>
</dbReference>
<keyword evidence="10" id="KW-0067">ATP-binding</keyword>
<evidence type="ECO:0000259" key="19">
    <source>
        <dbReference type="PROSITE" id="PS51194"/>
    </source>
</evidence>
<sequence length="706" mass="79794">MPQTPLETLNSLFGYESFRGQQQQIIEQVIDGQDVLVLMPTGGGKSLCYQIPALVMDGVGIVVSPLIALMQDQVSALHQLGVRAAFLNSTLSFDEARRVEQDLLNGELDLLYIAPERLTGERTQALFARLKIALFAIDEAHCVSQWGHDFRADYLQLSLLHQQFPDVPRIALTATADERTRQEIIKRLALEQAQVFISGFDRPNIRYRIIQKQNARQQLLGFIRAEHPGDAGIVYCLSRKKVEETAKWLNDKGVNALPYHAGMSHELRQSHQHRFLMEEGLVIVATIAFGMGIDKPNVRFVAHLDLPKSIEAYYQETGRAGRDGLPANAWMAYGLQDVITLRQMLAGSNADELHKRVEYHKLDAMLALCESIGCRRQTLLAYFGDELQQGCGNCDTCLEPVETWDGTVAAQQALSCIYRTGQRFGATYLISVLLGKADDRMRSFGHDKQSTFGIGQSLGEKQWRSVFRQLVAKGLVEIDFEGYGAFKLTETCRPVLRGEQTLMLRKDSLPEKTKRSKAESREFGNQQDQLLWNALRAKRREIADEQDVPPYVIFHDATLMEMLEKKPINHQQLAQISGVGERKLELYGDDFLAVIDEFRDQQGDELNDTVAASVALFRLGYTVEQVARQRELKADTVYNHLAHALEDGAVMLADVMDMPEQELRRVEAAFLDLPEDKKNALKPVYEQFEGAYSYNILRCIRANLQR</sequence>
<comment type="similarity">
    <text evidence="3">Belongs to the helicase family. RecQ subfamily.</text>
</comment>
<evidence type="ECO:0000256" key="3">
    <source>
        <dbReference type="ARBA" id="ARBA00005446"/>
    </source>
</evidence>
<evidence type="ECO:0000259" key="18">
    <source>
        <dbReference type="PROSITE" id="PS51192"/>
    </source>
</evidence>
<dbReference type="Pfam" id="PF00270">
    <property type="entry name" value="DEAD"/>
    <property type="match status" value="1"/>
</dbReference>
<dbReference type="InterPro" id="IPR002121">
    <property type="entry name" value="HRDC_dom"/>
</dbReference>
<evidence type="ECO:0000256" key="5">
    <source>
        <dbReference type="ARBA" id="ARBA00022741"/>
    </source>
</evidence>
<feature type="domain" description="HRDC" evidence="17">
    <location>
        <begin position="525"/>
        <end position="605"/>
    </location>
</feature>
<evidence type="ECO:0000256" key="12">
    <source>
        <dbReference type="ARBA" id="ARBA00023172"/>
    </source>
</evidence>
<dbReference type="GO" id="GO:0005737">
    <property type="term" value="C:cytoplasm"/>
    <property type="evidence" value="ECO:0007669"/>
    <property type="project" value="TreeGrafter"/>
</dbReference>
<dbReference type="GO" id="GO:0046872">
    <property type="term" value="F:metal ion binding"/>
    <property type="evidence" value="ECO:0007669"/>
    <property type="project" value="UniProtKB-KW"/>
</dbReference>
<dbReference type="Pfam" id="PF16124">
    <property type="entry name" value="RecQ_Zn_bind"/>
    <property type="match status" value="1"/>
</dbReference>
<protein>
    <recommendedName>
        <fullName evidence="16">DNA helicase RecQ</fullName>
        <ecNumber evidence="16">5.6.2.4</ecNumber>
    </recommendedName>
</protein>
<dbReference type="CDD" id="cd17920">
    <property type="entry name" value="DEXHc_RecQ"/>
    <property type="match status" value="1"/>
</dbReference>
<evidence type="ECO:0000313" key="21">
    <source>
        <dbReference type="Proteomes" id="UP001225378"/>
    </source>
</evidence>
<dbReference type="FunFam" id="1.10.150.80:FF:000002">
    <property type="entry name" value="ATP-dependent DNA helicase RecQ"/>
    <property type="match status" value="1"/>
</dbReference>
<dbReference type="GO" id="GO:0006281">
    <property type="term" value="P:DNA repair"/>
    <property type="evidence" value="ECO:0007669"/>
    <property type="project" value="UniProtKB-KW"/>
</dbReference>
<dbReference type="GO" id="GO:0030894">
    <property type="term" value="C:replisome"/>
    <property type="evidence" value="ECO:0007669"/>
    <property type="project" value="TreeGrafter"/>
</dbReference>
<dbReference type="InterPro" id="IPR044876">
    <property type="entry name" value="HRDC_dom_sf"/>
</dbReference>
<evidence type="ECO:0000256" key="14">
    <source>
        <dbReference type="ARBA" id="ARBA00023235"/>
    </source>
</evidence>
<dbReference type="RefSeq" id="WP_305908984.1">
    <property type="nucleotide sequence ID" value="NZ_CP157743.1"/>
</dbReference>
<dbReference type="AlphaFoldDB" id="A0AAU7NYL4"/>
<dbReference type="SUPFAM" id="SSF47819">
    <property type="entry name" value="HRDC-like"/>
    <property type="match status" value="1"/>
</dbReference>
<dbReference type="GO" id="GO:0006260">
    <property type="term" value="P:DNA replication"/>
    <property type="evidence" value="ECO:0007669"/>
    <property type="project" value="InterPro"/>
</dbReference>
<comment type="catalytic activity">
    <reaction evidence="15">
        <text>Couples ATP hydrolysis with the unwinding of duplex DNA by translocating in the 3'-5' direction.</text>
        <dbReference type="EC" id="5.6.2.4"/>
    </reaction>
</comment>
<evidence type="ECO:0000256" key="10">
    <source>
        <dbReference type="ARBA" id="ARBA00022840"/>
    </source>
</evidence>
<evidence type="ECO:0000259" key="17">
    <source>
        <dbReference type="PROSITE" id="PS50967"/>
    </source>
</evidence>
<dbReference type="InterPro" id="IPR011545">
    <property type="entry name" value="DEAD/DEAH_box_helicase_dom"/>
</dbReference>
<keyword evidence="8 20" id="KW-0347">Helicase</keyword>
<proteinExistence type="inferred from homology"/>
<evidence type="ECO:0000256" key="1">
    <source>
        <dbReference type="ARBA" id="ARBA00001946"/>
    </source>
</evidence>
<evidence type="ECO:0000256" key="15">
    <source>
        <dbReference type="ARBA" id="ARBA00034617"/>
    </source>
</evidence>
<keyword evidence="6" id="KW-0227">DNA damage</keyword>
<dbReference type="InterPro" id="IPR010997">
    <property type="entry name" value="HRDC-like_sf"/>
</dbReference>
<evidence type="ECO:0000256" key="11">
    <source>
        <dbReference type="ARBA" id="ARBA00023125"/>
    </source>
</evidence>
<dbReference type="SMART" id="SM00341">
    <property type="entry name" value="HRDC"/>
    <property type="match status" value="1"/>
</dbReference>